<organism evidence="1 2">
    <name type="scientific">Cronartium quercuum f. sp. fusiforme G11</name>
    <dbReference type="NCBI Taxonomy" id="708437"/>
    <lineage>
        <taxon>Eukaryota</taxon>
        <taxon>Fungi</taxon>
        <taxon>Dikarya</taxon>
        <taxon>Basidiomycota</taxon>
        <taxon>Pucciniomycotina</taxon>
        <taxon>Pucciniomycetes</taxon>
        <taxon>Pucciniales</taxon>
        <taxon>Coleosporiaceae</taxon>
        <taxon>Cronartium</taxon>
    </lineage>
</organism>
<comment type="caution">
    <text evidence="1">The sequence shown here is derived from an EMBL/GenBank/DDBJ whole genome shotgun (WGS) entry which is preliminary data.</text>
</comment>
<accession>A0A9P6NFZ9</accession>
<name>A0A9P6NFZ9_9BASI</name>
<keyword evidence="2" id="KW-1185">Reference proteome</keyword>
<proteinExistence type="predicted"/>
<evidence type="ECO:0000313" key="2">
    <source>
        <dbReference type="Proteomes" id="UP000886653"/>
    </source>
</evidence>
<evidence type="ECO:0000313" key="1">
    <source>
        <dbReference type="EMBL" id="KAG0146186.1"/>
    </source>
</evidence>
<sequence length="337" mass="38890">MMPMLMYETQLEFDDRERLSNYEPYPPSSSSSWSLIRVLRLRDLTDYVPTRPRVPMIGLFERLLLPVQDRLEVLLATGYCASVLLETLLPTFKFDRLVTLKLFVHTLNLDSIYSVYNSCPNLNSLALNVTNLNQSNHQPIISSHSLSITQLDLCTRLYLEPERAVLKLILNPLIPNLRLVNLHGEFHHPLISVFAILNQSPLTHLSLCFRNSFPRAFISLHFPSLNTLSISTYARPINHLWSSPLLHSITHLSLRTSALAQFSNQFTSSSSLQKLQKLKLKSLGPPWDPDQEWQELAEIRDWCKKMKIDLIDCSHQSRTIEPTDAYDELFNWNNLTH</sequence>
<reference evidence="1" key="1">
    <citation type="submission" date="2013-11" db="EMBL/GenBank/DDBJ databases">
        <title>Genome sequence of the fusiform rust pathogen reveals effectors for host alternation and coevolution with pine.</title>
        <authorList>
            <consortium name="DOE Joint Genome Institute"/>
            <person name="Smith K."/>
            <person name="Pendleton A."/>
            <person name="Kubisiak T."/>
            <person name="Anderson C."/>
            <person name="Salamov A."/>
            <person name="Aerts A."/>
            <person name="Riley R."/>
            <person name="Clum A."/>
            <person name="Lindquist E."/>
            <person name="Ence D."/>
            <person name="Campbell M."/>
            <person name="Kronenberg Z."/>
            <person name="Feau N."/>
            <person name="Dhillon B."/>
            <person name="Hamelin R."/>
            <person name="Burleigh J."/>
            <person name="Smith J."/>
            <person name="Yandell M."/>
            <person name="Nelson C."/>
            <person name="Grigoriev I."/>
            <person name="Davis J."/>
        </authorList>
    </citation>
    <scope>NUCLEOTIDE SEQUENCE</scope>
    <source>
        <strain evidence="1">G11</strain>
    </source>
</reference>
<dbReference type="OrthoDB" id="2495769at2759"/>
<dbReference type="AlphaFoldDB" id="A0A9P6NFZ9"/>
<gene>
    <name evidence="1" type="ORF">CROQUDRAFT_657638</name>
</gene>
<dbReference type="Proteomes" id="UP000886653">
    <property type="component" value="Unassembled WGS sequence"/>
</dbReference>
<protein>
    <submittedName>
        <fullName evidence="1">Uncharacterized protein</fullName>
    </submittedName>
</protein>
<dbReference type="EMBL" id="MU167264">
    <property type="protein sequence ID" value="KAG0146186.1"/>
    <property type="molecule type" value="Genomic_DNA"/>
</dbReference>